<evidence type="ECO:0000256" key="1">
    <source>
        <dbReference type="ARBA" id="ARBA00038494"/>
    </source>
</evidence>
<dbReference type="InterPro" id="IPR029044">
    <property type="entry name" value="Nucleotide-diphossugar_trans"/>
</dbReference>
<gene>
    <name evidence="3" type="ORF">BFC17_21205</name>
</gene>
<comment type="caution">
    <text evidence="3">The sequence shown here is derived from an EMBL/GenBank/DDBJ whole genome shotgun (WGS) entry which is preliminary data.</text>
</comment>
<feature type="domain" description="Glycosyltransferase 2-like" evidence="2">
    <location>
        <begin position="7"/>
        <end position="92"/>
    </location>
</feature>
<reference evidence="3 4" key="1">
    <citation type="submission" date="2016-09" db="EMBL/GenBank/DDBJ databases">
        <title>Alteromonas lipolytica, a new species isolated from sea water.</title>
        <authorList>
            <person name="Wu Y.-H."/>
            <person name="Cheng H."/>
            <person name="Xu X.-W."/>
        </authorList>
    </citation>
    <scope>NUCLEOTIDE SEQUENCE [LARGE SCALE GENOMIC DNA]</scope>
    <source>
        <strain evidence="3 4">JW12</strain>
    </source>
</reference>
<comment type="similarity">
    <text evidence="1">Belongs to the glycosyltransferase 2 family. WaaE/KdtX subfamily.</text>
</comment>
<dbReference type="InterPro" id="IPR001173">
    <property type="entry name" value="Glyco_trans_2-like"/>
</dbReference>
<evidence type="ECO:0000313" key="3">
    <source>
        <dbReference type="EMBL" id="OFI34069.1"/>
    </source>
</evidence>
<keyword evidence="4" id="KW-1185">Reference proteome</keyword>
<proteinExistence type="inferred from homology"/>
<dbReference type="RefSeq" id="WP_070176997.1">
    <property type="nucleotide sequence ID" value="NZ_BMJR01000003.1"/>
</dbReference>
<dbReference type="STRING" id="1856405.BFC17_21205"/>
<protein>
    <recommendedName>
        <fullName evidence="2">Glycosyltransferase 2-like domain-containing protein</fullName>
    </recommendedName>
</protein>
<dbReference type="Proteomes" id="UP000176037">
    <property type="component" value="Unassembled WGS sequence"/>
</dbReference>
<dbReference type="AlphaFoldDB" id="A0A1E8FDS8"/>
<dbReference type="PANTHER" id="PTHR43630">
    <property type="entry name" value="POLY-BETA-1,6-N-ACETYL-D-GLUCOSAMINE SYNTHASE"/>
    <property type="match status" value="1"/>
</dbReference>
<accession>A0A1E8FDS8</accession>
<dbReference type="Pfam" id="PF00535">
    <property type="entry name" value="Glycos_transf_2"/>
    <property type="match status" value="1"/>
</dbReference>
<name>A0A1E8FDS8_9ALTE</name>
<dbReference type="EMBL" id="MJIC01000014">
    <property type="protein sequence ID" value="OFI34069.1"/>
    <property type="molecule type" value="Genomic_DNA"/>
</dbReference>
<dbReference type="OrthoDB" id="9815923at2"/>
<dbReference type="PANTHER" id="PTHR43630:SF2">
    <property type="entry name" value="GLYCOSYLTRANSFERASE"/>
    <property type="match status" value="1"/>
</dbReference>
<evidence type="ECO:0000313" key="4">
    <source>
        <dbReference type="Proteomes" id="UP000176037"/>
    </source>
</evidence>
<dbReference type="CDD" id="cd02511">
    <property type="entry name" value="Beta4Glucosyltransferase"/>
    <property type="match status" value="1"/>
</dbReference>
<dbReference type="SUPFAM" id="SSF53448">
    <property type="entry name" value="Nucleotide-diphospho-sugar transferases"/>
    <property type="match status" value="1"/>
</dbReference>
<evidence type="ECO:0000259" key="2">
    <source>
        <dbReference type="Pfam" id="PF00535"/>
    </source>
</evidence>
<sequence>MNSLPISVVINTKNEENNIERVLKSVSQWIDEIIICDMHSTDKTIEIAKSYNCVITYYDDIGYVEPARKFAIEAATNEWILLLDADEVVDSRLREWIKSTFQAPDELDFDGVELPWIQYMSGKKIEYSDFGNQRHMRLFRKSKFKFSDMIHSRRQAIGDVKIITLSKEQVGLVHFNCASFRHFLSKINHYAYVEAQDVVEEKGQYTLTVSKGIIAFVRSFVKTFIKLKGYKDGIHGLHISLCMGLYSFLVRSYANEIYHRGNEKLIYKLYDEEAEKLTSKK</sequence>
<organism evidence="3 4">
    <name type="scientific">Alteromonas lipolytica</name>
    <dbReference type="NCBI Taxonomy" id="1856405"/>
    <lineage>
        <taxon>Bacteria</taxon>
        <taxon>Pseudomonadati</taxon>
        <taxon>Pseudomonadota</taxon>
        <taxon>Gammaproteobacteria</taxon>
        <taxon>Alteromonadales</taxon>
        <taxon>Alteromonadaceae</taxon>
        <taxon>Alteromonas/Salinimonas group</taxon>
        <taxon>Alteromonas</taxon>
    </lineage>
</organism>
<dbReference type="Gene3D" id="3.90.550.10">
    <property type="entry name" value="Spore Coat Polysaccharide Biosynthesis Protein SpsA, Chain A"/>
    <property type="match status" value="1"/>
</dbReference>